<dbReference type="EMBL" id="ML122337">
    <property type="protein sequence ID" value="RPD52850.1"/>
    <property type="molecule type" value="Genomic_DNA"/>
</dbReference>
<name>A0A5C2RNZ0_9APHY</name>
<dbReference type="Proteomes" id="UP000313359">
    <property type="component" value="Unassembled WGS sequence"/>
</dbReference>
<reference evidence="2" key="1">
    <citation type="journal article" date="2018" name="Genome Biol. Evol.">
        <title>Genomics and development of Lentinus tigrinus, a white-rot wood-decaying mushroom with dimorphic fruiting bodies.</title>
        <authorList>
            <person name="Wu B."/>
            <person name="Xu Z."/>
            <person name="Knudson A."/>
            <person name="Carlson A."/>
            <person name="Chen N."/>
            <person name="Kovaka S."/>
            <person name="LaButti K."/>
            <person name="Lipzen A."/>
            <person name="Pennachio C."/>
            <person name="Riley R."/>
            <person name="Schakwitz W."/>
            <person name="Umezawa K."/>
            <person name="Ohm R.A."/>
            <person name="Grigoriev I.V."/>
            <person name="Nagy L.G."/>
            <person name="Gibbons J."/>
            <person name="Hibbett D."/>
        </authorList>
    </citation>
    <scope>NUCLEOTIDE SEQUENCE [LARGE SCALE GENOMIC DNA]</scope>
    <source>
        <strain evidence="2">ALCF2SS1-6</strain>
    </source>
</reference>
<sequence length="108" mass="12823">MYSRCTSAHVVHYIPYKMRLGELRTINRVQLRARKRERDWREQENEILAKCRRSTCESKVRGLETTTARSREEKPSEAKRGRDTGKRERGRSVAARHCIRGRARIVLR</sequence>
<protein>
    <submittedName>
        <fullName evidence="2">Uncharacterized protein</fullName>
    </submittedName>
</protein>
<accession>A0A5C2RNZ0</accession>
<organism evidence="2 3">
    <name type="scientific">Lentinus tigrinus ALCF2SS1-6</name>
    <dbReference type="NCBI Taxonomy" id="1328759"/>
    <lineage>
        <taxon>Eukaryota</taxon>
        <taxon>Fungi</taxon>
        <taxon>Dikarya</taxon>
        <taxon>Basidiomycota</taxon>
        <taxon>Agaricomycotina</taxon>
        <taxon>Agaricomycetes</taxon>
        <taxon>Polyporales</taxon>
        <taxon>Polyporaceae</taxon>
        <taxon>Lentinus</taxon>
    </lineage>
</organism>
<gene>
    <name evidence="2" type="ORF">L227DRAFT_427516</name>
</gene>
<feature type="compositionally biased region" description="Basic and acidic residues" evidence="1">
    <location>
        <begin position="69"/>
        <end position="91"/>
    </location>
</feature>
<dbReference type="AlphaFoldDB" id="A0A5C2RNZ0"/>
<evidence type="ECO:0000256" key="1">
    <source>
        <dbReference type="SAM" id="MobiDB-lite"/>
    </source>
</evidence>
<evidence type="ECO:0000313" key="2">
    <source>
        <dbReference type="EMBL" id="RPD52850.1"/>
    </source>
</evidence>
<keyword evidence="3" id="KW-1185">Reference proteome</keyword>
<evidence type="ECO:0000313" key="3">
    <source>
        <dbReference type="Proteomes" id="UP000313359"/>
    </source>
</evidence>
<proteinExistence type="predicted"/>
<feature type="region of interest" description="Disordered" evidence="1">
    <location>
        <begin position="62"/>
        <end position="94"/>
    </location>
</feature>